<dbReference type="EMBL" id="FXTY01000002">
    <property type="protein sequence ID" value="SMP11407.1"/>
    <property type="molecule type" value="Genomic_DNA"/>
</dbReference>
<keyword evidence="2" id="KW-1185">Reference proteome</keyword>
<dbReference type="NCBIfam" id="TIGR02215">
    <property type="entry name" value="phage_chp_gp8"/>
    <property type="match status" value="1"/>
</dbReference>
<proteinExistence type="predicted"/>
<dbReference type="Proteomes" id="UP001157961">
    <property type="component" value="Unassembled WGS sequence"/>
</dbReference>
<organism evidence="1 2">
    <name type="scientific">Shimia sagamensis</name>
    <dbReference type="NCBI Taxonomy" id="1566352"/>
    <lineage>
        <taxon>Bacteria</taxon>
        <taxon>Pseudomonadati</taxon>
        <taxon>Pseudomonadota</taxon>
        <taxon>Alphaproteobacteria</taxon>
        <taxon>Rhodobacterales</taxon>
        <taxon>Roseobacteraceae</taxon>
    </lineage>
</organism>
<sequence>MMLVEETSVPTEALPVPEFRDHLRLGSGFSDDTLQDSVLESFLRAAISAVEARTGKVVFQQTFVWTVYDWRTGAEQGLPVAPVSEILDITLEDAQGSAVVVASSAYRLVSNAHTPSLKSVSGRLPTIPRDGSAAVRFEAGYGPDWGNVPADLRQAVLLLAAHYYEFRQETTLSEGCMPFGVVSLLERYRPMRLSVGGVA</sequence>
<name>A0ABY1NKP9_9RHOB</name>
<dbReference type="InterPro" id="IPR011738">
    <property type="entry name" value="Phage_CHP"/>
</dbReference>
<dbReference type="RefSeq" id="WP_283425020.1">
    <property type="nucleotide sequence ID" value="NZ_FXTY01000002.1"/>
</dbReference>
<evidence type="ECO:0008006" key="3">
    <source>
        <dbReference type="Google" id="ProtNLM"/>
    </source>
</evidence>
<accession>A0ABY1NKP9</accession>
<gene>
    <name evidence="1" type="ORF">SAMN06265373_102265</name>
</gene>
<dbReference type="Gene3D" id="1.10.3230.30">
    <property type="entry name" value="Phage gp6-like head-tail connector protein"/>
    <property type="match status" value="1"/>
</dbReference>
<protein>
    <recommendedName>
        <fullName evidence="3">Phage gp6-like head-tail connector protein</fullName>
    </recommendedName>
</protein>
<dbReference type="NCBIfam" id="TIGR01560">
    <property type="entry name" value="put_DNA_pack"/>
    <property type="match status" value="1"/>
</dbReference>
<evidence type="ECO:0000313" key="1">
    <source>
        <dbReference type="EMBL" id="SMP11407.1"/>
    </source>
</evidence>
<comment type="caution">
    <text evidence="1">The sequence shown here is derived from an EMBL/GenBank/DDBJ whole genome shotgun (WGS) entry which is preliminary data.</text>
</comment>
<reference evidence="1 2" key="1">
    <citation type="submission" date="2017-05" db="EMBL/GenBank/DDBJ databases">
        <authorList>
            <person name="Varghese N."/>
            <person name="Submissions S."/>
        </authorList>
    </citation>
    <scope>NUCLEOTIDE SEQUENCE [LARGE SCALE GENOMIC DNA]</scope>
    <source>
        <strain evidence="1 2">DSM 29734</strain>
    </source>
</reference>
<dbReference type="InterPro" id="IPR006450">
    <property type="entry name" value="Phage_HK97_gp6-like"/>
</dbReference>
<dbReference type="CDD" id="cd08054">
    <property type="entry name" value="gp6"/>
    <property type="match status" value="1"/>
</dbReference>
<evidence type="ECO:0000313" key="2">
    <source>
        <dbReference type="Proteomes" id="UP001157961"/>
    </source>
</evidence>